<reference evidence="4" key="1">
    <citation type="submission" date="2015-04" db="EMBL/GenBank/DDBJ databases">
        <title>The genome sequence of the plant pathogenic Rhizarian Plasmodiophora brassicae reveals insights in its biotrophic life cycle and the origin of chitin synthesis.</title>
        <authorList>
            <person name="Schwelm A."/>
            <person name="Fogelqvist J."/>
            <person name="Knaust A."/>
            <person name="Julke S."/>
            <person name="Lilja T."/>
            <person name="Dhandapani V."/>
            <person name="Bonilla-Rosso G."/>
            <person name="Karlsson M."/>
            <person name="Shevchenko A."/>
            <person name="Choi S.R."/>
            <person name="Kim H.G."/>
            <person name="Park J.Y."/>
            <person name="Lim Y.P."/>
            <person name="Ludwig-Muller J."/>
            <person name="Dixelius C."/>
        </authorList>
    </citation>
    <scope>NUCLEOTIDE SEQUENCE</scope>
    <source>
        <tissue evidence="4">Potato root galls</tissue>
    </source>
</reference>
<feature type="repeat" description="ANK" evidence="3">
    <location>
        <begin position="264"/>
        <end position="296"/>
    </location>
</feature>
<name>A0A0H5QZV0_9EUKA</name>
<dbReference type="EMBL" id="HACM01000662">
    <property type="protein sequence ID" value="CRZ01104.1"/>
    <property type="molecule type" value="Transcribed_RNA"/>
</dbReference>
<dbReference type="Pfam" id="PF12796">
    <property type="entry name" value="Ank_2"/>
    <property type="match status" value="1"/>
</dbReference>
<evidence type="ECO:0000313" key="4">
    <source>
        <dbReference type="EMBL" id="CRZ01104.1"/>
    </source>
</evidence>
<dbReference type="PROSITE" id="PS50088">
    <property type="entry name" value="ANK_REPEAT"/>
    <property type="match status" value="1"/>
</dbReference>
<organism evidence="4">
    <name type="scientific">Spongospora subterranea</name>
    <dbReference type="NCBI Taxonomy" id="70186"/>
    <lineage>
        <taxon>Eukaryota</taxon>
        <taxon>Sar</taxon>
        <taxon>Rhizaria</taxon>
        <taxon>Endomyxa</taxon>
        <taxon>Phytomyxea</taxon>
        <taxon>Plasmodiophorida</taxon>
        <taxon>Plasmodiophoridae</taxon>
        <taxon>Spongospora</taxon>
    </lineage>
</organism>
<dbReference type="SMART" id="SM00248">
    <property type="entry name" value="ANK"/>
    <property type="match status" value="3"/>
</dbReference>
<evidence type="ECO:0000256" key="2">
    <source>
        <dbReference type="ARBA" id="ARBA00023043"/>
    </source>
</evidence>
<dbReference type="InterPro" id="IPR002110">
    <property type="entry name" value="Ankyrin_rpt"/>
</dbReference>
<dbReference type="Gene3D" id="1.25.40.20">
    <property type="entry name" value="Ankyrin repeat-containing domain"/>
    <property type="match status" value="2"/>
</dbReference>
<dbReference type="AlphaFoldDB" id="A0A0H5QZV0"/>
<proteinExistence type="predicted"/>
<dbReference type="SUPFAM" id="SSF48403">
    <property type="entry name" value="Ankyrin repeat"/>
    <property type="match status" value="1"/>
</dbReference>
<evidence type="ECO:0000256" key="3">
    <source>
        <dbReference type="PROSITE-ProRule" id="PRU00023"/>
    </source>
</evidence>
<sequence length="347" mass="38046">MLGRYDNVITAIVAMMAISRQAEPDYTIGSQPLPITNINIDREGGAVNVDISRRPDLAVNQLTKEESIEIMRLRFAMESDIAISFCSSLIPYQDPPFNHIDDTLLIDDPLNEVPITNLTPNRPSKEIVNAVNGNSNEVAIVLLKSGADPFIRDQNGNTAGFNAVASEMIDVVDAIFSQYPTLVDIPNNSGLTPTDTLFISPLMSDSSDHFKLYGGPLEDLPENLFRPSGPPDSIIEAIRNNRSNQLVKLLRDLKIDINCQYATDYRTLLHLAISSLSDKVAIVLLECGADPAIRDQNGNNALHSAALAEDIKVVDAIAKSHAHLIYDLNNAHQSPVDIVMTRRCFTS</sequence>
<dbReference type="PANTHER" id="PTHR24198:SF165">
    <property type="entry name" value="ANKYRIN REPEAT-CONTAINING PROTEIN-RELATED"/>
    <property type="match status" value="1"/>
</dbReference>
<accession>A0A0H5QZV0</accession>
<evidence type="ECO:0000256" key="1">
    <source>
        <dbReference type="ARBA" id="ARBA00022737"/>
    </source>
</evidence>
<keyword evidence="2 3" id="KW-0040">ANK repeat</keyword>
<protein>
    <submittedName>
        <fullName evidence="4">Uncharacterized protein</fullName>
    </submittedName>
</protein>
<keyword evidence="1" id="KW-0677">Repeat</keyword>
<dbReference type="PANTHER" id="PTHR24198">
    <property type="entry name" value="ANKYRIN REPEAT AND PROTEIN KINASE DOMAIN-CONTAINING PROTEIN"/>
    <property type="match status" value="1"/>
</dbReference>
<dbReference type="InterPro" id="IPR036770">
    <property type="entry name" value="Ankyrin_rpt-contain_sf"/>
</dbReference>